<dbReference type="PANTHER" id="PTHR43359:SF1">
    <property type="entry name" value="FORMATE HYDROGENLYASE SUBUNIT 4-RELATED"/>
    <property type="match status" value="1"/>
</dbReference>
<comment type="subcellular location">
    <subcellularLocation>
        <location evidence="1">Membrane</location>
        <topology evidence="1">Multi-pass membrane protein</topology>
    </subcellularLocation>
</comment>
<dbReference type="EMBL" id="MHFR01000048">
    <property type="protein sequence ID" value="OGW96788.1"/>
    <property type="molecule type" value="Genomic_DNA"/>
</dbReference>
<organism evidence="6 7">
    <name type="scientific">Candidatus Danuiimicrobium aquiferis</name>
    <dbReference type="NCBI Taxonomy" id="1801832"/>
    <lineage>
        <taxon>Bacteria</taxon>
        <taxon>Pseudomonadati</taxon>
        <taxon>Candidatus Omnitrophota</taxon>
        <taxon>Candidatus Danuiimicrobium</taxon>
    </lineage>
</organism>
<proteinExistence type="predicted"/>
<evidence type="ECO:0000256" key="4">
    <source>
        <dbReference type="ARBA" id="ARBA00023136"/>
    </source>
</evidence>
<feature type="transmembrane region" description="Helical" evidence="5">
    <location>
        <begin position="131"/>
        <end position="150"/>
    </location>
</feature>
<feature type="transmembrane region" description="Helical" evidence="5">
    <location>
        <begin position="62"/>
        <end position="86"/>
    </location>
</feature>
<evidence type="ECO:0000313" key="6">
    <source>
        <dbReference type="EMBL" id="OGW96788.1"/>
    </source>
</evidence>
<evidence type="ECO:0000313" key="7">
    <source>
        <dbReference type="Proteomes" id="UP000178187"/>
    </source>
</evidence>
<gene>
    <name evidence="6" type="ORF">A3G33_01495</name>
</gene>
<dbReference type="Proteomes" id="UP000178187">
    <property type="component" value="Unassembled WGS sequence"/>
</dbReference>
<sequence>MNLILSIAQIVLVLILAPSVSWWIKKIKALSQNRIGPTILQVYADLGKLFQKGMVISDQASWIFRAMPYILFSSALMAASLVPLFFKSSLLGFSGDLILFVYFLALGRFFLTLAALDTGTTFGGMGSSREMALSSLAEPALLLSFFALAYRAGTLSIEGIVLHFSLEAPFPILFFTSMAFGSMLIVTFVESGRIPVDNPATHLELTMIHEAMILEYSGRCLALIEWAHQIKQFLFLSLLVNIFSPWGLADSTMGIHLLFSFLFFLSKIFGLAFVIGWVEIHTAKLRLFRVPDLLAIAFVFAVISLLGQLMIGR</sequence>
<reference evidence="6 7" key="1">
    <citation type="journal article" date="2016" name="Nat. Commun.">
        <title>Thousands of microbial genomes shed light on interconnected biogeochemical processes in an aquifer system.</title>
        <authorList>
            <person name="Anantharaman K."/>
            <person name="Brown C.T."/>
            <person name="Hug L.A."/>
            <person name="Sharon I."/>
            <person name="Castelle C.J."/>
            <person name="Probst A.J."/>
            <person name="Thomas B.C."/>
            <person name="Singh A."/>
            <person name="Wilkins M.J."/>
            <person name="Karaoz U."/>
            <person name="Brodie E.L."/>
            <person name="Williams K.H."/>
            <person name="Hubbard S.S."/>
            <person name="Banfield J.F."/>
        </authorList>
    </citation>
    <scope>NUCLEOTIDE SEQUENCE [LARGE SCALE GENOMIC DNA]</scope>
</reference>
<evidence type="ECO:0008006" key="8">
    <source>
        <dbReference type="Google" id="ProtNLM"/>
    </source>
</evidence>
<evidence type="ECO:0000256" key="2">
    <source>
        <dbReference type="ARBA" id="ARBA00022692"/>
    </source>
</evidence>
<feature type="transmembrane region" description="Helical" evidence="5">
    <location>
        <begin position="255"/>
        <end position="278"/>
    </location>
</feature>
<feature type="transmembrane region" description="Helical" evidence="5">
    <location>
        <begin position="233"/>
        <end position="249"/>
    </location>
</feature>
<feature type="transmembrane region" description="Helical" evidence="5">
    <location>
        <begin position="6"/>
        <end position="24"/>
    </location>
</feature>
<evidence type="ECO:0000256" key="5">
    <source>
        <dbReference type="SAM" id="Phobius"/>
    </source>
</evidence>
<accession>A0A1G1KV02</accession>
<dbReference type="Pfam" id="PF00146">
    <property type="entry name" value="NADHdh"/>
    <property type="match status" value="1"/>
</dbReference>
<feature type="transmembrane region" description="Helical" evidence="5">
    <location>
        <begin position="98"/>
        <end position="119"/>
    </location>
</feature>
<dbReference type="PANTHER" id="PTHR43359">
    <property type="entry name" value="FORMATE HYDROGENLYASE SUBUNIT 4"/>
    <property type="match status" value="1"/>
</dbReference>
<name>A0A1G1KV02_9BACT</name>
<dbReference type="GO" id="GO:0005886">
    <property type="term" value="C:plasma membrane"/>
    <property type="evidence" value="ECO:0007669"/>
    <property type="project" value="TreeGrafter"/>
</dbReference>
<keyword evidence="3 5" id="KW-1133">Transmembrane helix</keyword>
<dbReference type="InterPro" id="IPR001694">
    <property type="entry name" value="NADH_UbQ_OxRdtase_su1/FPO"/>
</dbReference>
<protein>
    <recommendedName>
        <fullName evidence="8">Formate hydrogenlyase</fullName>
    </recommendedName>
</protein>
<dbReference type="AlphaFoldDB" id="A0A1G1KV02"/>
<feature type="transmembrane region" description="Helical" evidence="5">
    <location>
        <begin position="170"/>
        <end position="189"/>
    </location>
</feature>
<keyword evidence="2 5" id="KW-0812">Transmembrane</keyword>
<keyword evidence="4 5" id="KW-0472">Membrane</keyword>
<dbReference type="InterPro" id="IPR052561">
    <property type="entry name" value="ComplexI_Subunit1"/>
</dbReference>
<comment type="caution">
    <text evidence="6">The sequence shown here is derived from an EMBL/GenBank/DDBJ whole genome shotgun (WGS) entry which is preliminary data.</text>
</comment>
<feature type="transmembrane region" description="Helical" evidence="5">
    <location>
        <begin position="290"/>
        <end position="311"/>
    </location>
</feature>
<evidence type="ECO:0000256" key="1">
    <source>
        <dbReference type="ARBA" id="ARBA00004141"/>
    </source>
</evidence>
<evidence type="ECO:0000256" key="3">
    <source>
        <dbReference type="ARBA" id="ARBA00022989"/>
    </source>
</evidence>